<feature type="region of interest" description="Disordered" evidence="5">
    <location>
        <begin position="30"/>
        <end position="57"/>
    </location>
</feature>
<feature type="signal peptide" evidence="6">
    <location>
        <begin position="1"/>
        <end position="22"/>
    </location>
</feature>
<comment type="similarity">
    <text evidence="4">Belongs to the TonB-dependent receptor family.</text>
</comment>
<sequence>MSFGPARASLSLLVGASVIALAAPQAAAAQSTPAQDDTTAAANSPAPNTAPVTSDPKDSIVITGIRASLRQSMDIKKNAIGVVDAISAEEMGKFPDTNLAESLQRITGVSIDRQNGEGSKVTVRGFGPEFNLVLLNGRQMPATGLGDCCSAPASRSFDFANIASEGIASVEVYKSGRASLPTGGIGATINIKTPRPLDRPGMRGSISAKAVADHTFDGHKIAPEVSGIFSDTFADNRIGILVTGSYQRRKASLAQFTAGWREGYLGNESNWGSLAVPPDPRAANIINRPGPDDVYQVTQNAGYDFTNIDRERINGQAVLQARPFDSLTATVDYTYSQNTIDARTNSIGVWFNHNDTSSSWTDGPAAGPLFYSEHFAQSENKDLAITGAVAKNRSINHSLGGNLSWHGLGGLRLELDAHHSTAESKPTSPYGSNIAVGTAIYGVQSQTVDFTHDMPVISVNMYPGSEITASNIRPAGNAFRNAYMRDRINEVAFRGGYDFDTSFINSIDFGVTLTDNKVRSAYGFIQNDTWGGTLSAADTPDDLFHITPTSPDLSGMSGSHDPALIPNYFQIDTTGLIGVLEDRLGICSAPASGHSLPGTCLAKFQVDRRIQEKTFAPYLQTLHIFNFFNNPSHLRLGLRYEKTKVDSSALVPVPISTTWRIGGNEIGIGYGDASTFTTLKGEYHNWLPAVDFDVTPIRNFKLRASYSHTITRADYASLQGGLTVNSPARPDGGGTGSSGNPGLLPYKSKNIDLSAEWYYGPSSYISAGYFHKTVSNFIGTTTSQVPLFDLTNPAHGAAYNAAIAALGASATAAQIGAYIQANYPQLYTTVGSDPAILGAPGDPQLVFTVGAPTNSDQVAHLHGFEFALQHSFWNTGFGTILNYTIVKSDTHYNNALRYTVTQFAVTGVSDSANAVFYYDKNGIQGRVAYNWRGGYLSGYGLDPFYVDPYGQVDASASWEFRKGFTVFAEGINITNADRRGHMRNNKTVFFAAPGYARYALGLRVGF</sequence>
<keyword evidence="3" id="KW-0998">Cell outer membrane</keyword>
<feature type="domain" description="TonB-dependent receptor-like beta-barrel" evidence="7">
    <location>
        <begin position="464"/>
        <end position="973"/>
    </location>
</feature>
<reference evidence="10" key="1">
    <citation type="journal article" date="2019" name="Int. J. Syst. Evol. Microbiol.">
        <title>The Global Catalogue of Microorganisms (GCM) 10K type strain sequencing project: providing services to taxonomists for standard genome sequencing and annotation.</title>
        <authorList>
            <consortium name="The Broad Institute Genomics Platform"/>
            <consortium name="The Broad Institute Genome Sequencing Center for Infectious Disease"/>
            <person name="Wu L."/>
            <person name="Ma J."/>
        </authorList>
    </citation>
    <scope>NUCLEOTIDE SEQUENCE [LARGE SCALE GENOMIC DNA]</scope>
    <source>
        <strain evidence="10">JCM 17543</strain>
    </source>
</reference>
<dbReference type="InterPro" id="IPR010104">
    <property type="entry name" value="TonB_rcpt_bac"/>
</dbReference>
<dbReference type="Pfam" id="PF07715">
    <property type="entry name" value="Plug"/>
    <property type="match status" value="1"/>
</dbReference>
<evidence type="ECO:0000256" key="2">
    <source>
        <dbReference type="ARBA" id="ARBA00023136"/>
    </source>
</evidence>
<dbReference type="PANTHER" id="PTHR40980">
    <property type="entry name" value="PLUG DOMAIN-CONTAINING PROTEIN"/>
    <property type="match status" value="1"/>
</dbReference>
<dbReference type="InterPro" id="IPR012910">
    <property type="entry name" value="Plug_dom"/>
</dbReference>
<keyword evidence="2 4" id="KW-0472">Membrane</keyword>
<evidence type="ECO:0000256" key="1">
    <source>
        <dbReference type="ARBA" id="ARBA00004442"/>
    </source>
</evidence>
<dbReference type="Pfam" id="PF00593">
    <property type="entry name" value="TonB_dep_Rec_b-barrel"/>
    <property type="match status" value="1"/>
</dbReference>
<name>A0ABP7LP13_9SPHN</name>
<comment type="subcellular location">
    <subcellularLocation>
        <location evidence="1 4">Cell outer membrane</location>
    </subcellularLocation>
</comment>
<dbReference type="InterPro" id="IPR037066">
    <property type="entry name" value="Plug_dom_sf"/>
</dbReference>
<proteinExistence type="inferred from homology"/>
<feature type="chain" id="PRO_5045160647" evidence="6">
    <location>
        <begin position="23"/>
        <end position="1006"/>
    </location>
</feature>
<comment type="caution">
    <text evidence="9">The sequence shown here is derived from an EMBL/GenBank/DDBJ whole genome shotgun (WGS) entry which is preliminary data.</text>
</comment>
<dbReference type="Gene3D" id="2.40.170.20">
    <property type="entry name" value="TonB-dependent receptor, beta-barrel domain"/>
    <property type="match status" value="1"/>
</dbReference>
<evidence type="ECO:0000259" key="8">
    <source>
        <dbReference type="Pfam" id="PF07715"/>
    </source>
</evidence>
<evidence type="ECO:0000256" key="4">
    <source>
        <dbReference type="RuleBase" id="RU003357"/>
    </source>
</evidence>
<evidence type="ECO:0000313" key="10">
    <source>
        <dbReference type="Proteomes" id="UP001500827"/>
    </source>
</evidence>
<dbReference type="NCBIfam" id="TIGR01782">
    <property type="entry name" value="TonB-Xanth-Caul"/>
    <property type="match status" value="1"/>
</dbReference>
<dbReference type="InterPro" id="IPR036942">
    <property type="entry name" value="Beta-barrel_TonB_sf"/>
</dbReference>
<evidence type="ECO:0000256" key="3">
    <source>
        <dbReference type="ARBA" id="ARBA00023237"/>
    </source>
</evidence>
<dbReference type="EMBL" id="BAABBM010000001">
    <property type="protein sequence ID" value="GAA3902654.1"/>
    <property type="molecule type" value="Genomic_DNA"/>
</dbReference>
<evidence type="ECO:0000256" key="5">
    <source>
        <dbReference type="SAM" id="MobiDB-lite"/>
    </source>
</evidence>
<dbReference type="Gene3D" id="2.170.130.10">
    <property type="entry name" value="TonB-dependent receptor, plug domain"/>
    <property type="match status" value="1"/>
</dbReference>
<organism evidence="9 10">
    <name type="scientific">Sphingomonas limnosediminicola</name>
    <dbReference type="NCBI Taxonomy" id="940133"/>
    <lineage>
        <taxon>Bacteria</taxon>
        <taxon>Pseudomonadati</taxon>
        <taxon>Pseudomonadota</taxon>
        <taxon>Alphaproteobacteria</taxon>
        <taxon>Sphingomonadales</taxon>
        <taxon>Sphingomonadaceae</taxon>
        <taxon>Sphingomonas</taxon>
    </lineage>
</organism>
<gene>
    <name evidence="9" type="ORF">GCM10022276_21710</name>
</gene>
<feature type="compositionally biased region" description="Low complexity" evidence="5">
    <location>
        <begin position="30"/>
        <end position="51"/>
    </location>
</feature>
<evidence type="ECO:0000259" key="7">
    <source>
        <dbReference type="Pfam" id="PF00593"/>
    </source>
</evidence>
<dbReference type="SUPFAM" id="SSF56935">
    <property type="entry name" value="Porins"/>
    <property type="match status" value="1"/>
</dbReference>
<evidence type="ECO:0000313" key="9">
    <source>
        <dbReference type="EMBL" id="GAA3902654.1"/>
    </source>
</evidence>
<evidence type="ECO:0000256" key="6">
    <source>
        <dbReference type="SAM" id="SignalP"/>
    </source>
</evidence>
<keyword evidence="9" id="KW-0675">Receptor</keyword>
<dbReference type="InterPro" id="IPR000531">
    <property type="entry name" value="Beta-barrel_TonB"/>
</dbReference>
<feature type="domain" description="TonB-dependent receptor plug" evidence="8">
    <location>
        <begin position="77"/>
        <end position="183"/>
    </location>
</feature>
<dbReference type="PANTHER" id="PTHR40980:SF3">
    <property type="entry name" value="TONB-DEPENDENT RECEPTOR-LIKE BETA-BARREL DOMAIN-CONTAINING PROTEIN"/>
    <property type="match status" value="1"/>
</dbReference>
<keyword evidence="6" id="KW-0732">Signal</keyword>
<keyword evidence="10" id="KW-1185">Reference proteome</keyword>
<dbReference type="Proteomes" id="UP001500827">
    <property type="component" value="Unassembled WGS sequence"/>
</dbReference>
<accession>A0ABP7LP13</accession>
<dbReference type="RefSeq" id="WP_344699714.1">
    <property type="nucleotide sequence ID" value="NZ_BAABBM010000001.1"/>
</dbReference>
<protein>
    <submittedName>
        <fullName evidence="9">TonB-dependent receptor</fullName>
    </submittedName>
</protein>
<keyword evidence="4" id="KW-0798">TonB box</keyword>